<sequence length="66" mass="7134">MLDLSNRMVELNNRLLTVNGGLLELGKENFDENATVKVVTLVTLIYLPASLVSVSIGSSSALKLCR</sequence>
<keyword evidence="1" id="KW-0812">Transmembrane</keyword>
<protein>
    <submittedName>
        <fullName evidence="2">Uncharacterized protein</fullName>
    </submittedName>
</protein>
<dbReference type="EMBL" id="MNBE01000483">
    <property type="protein sequence ID" value="OKP09602.1"/>
    <property type="molecule type" value="Genomic_DNA"/>
</dbReference>
<name>A0A1Q5UAV7_9EURO</name>
<dbReference type="Proteomes" id="UP000186955">
    <property type="component" value="Unassembled WGS sequence"/>
</dbReference>
<keyword evidence="1" id="KW-1133">Transmembrane helix</keyword>
<keyword evidence="1" id="KW-0472">Membrane</keyword>
<gene>
    <name evidence="2" type="ORF">PENSUB_5034</name>
</gene>
<dbReference type="STRING" id="1316194.A0A1Q5UAV7"/>
<organism evidence="2 3">
    <name type="scientific">Penicillium subrubescens</name>
    <dbReference type="NCBI Taxonomy" id="1316194"/>
    <lineage>
        <taxon>Eukaryota</taxon>
        <taxon>Fungi</taxon>
        <taxon>Dikarya</taxon>
        <taxon>Ascomycota</taxon>
        <taxon>Pezizomycotina</taxon>
        <taxon>Eurotiomycetes</taxon>
        <taxon>Eurotiomycetidae</taxon>
        <taxon>Eurotiales</taxon>
        <taxon>Aspergillaceae</taxon>
        <taxon>Penicillium</taxon>
    </lineage>
</organism>
<keyword evidence="3" id="KW-1185">Reference proteome</keyword>
<evidence type="ECO:0000256" key="1">
    <source>
        <dbReference type="SAM" id="Phobius"/>
    </source>
</evidence>
<evidence type="ECO:0000313" key="2">
    <source>
        <dbReference type="EMBL" id="OKP09602.1"/>
    </source>
</evidence>
<accession>A0A1Q5UAV7</accession>
<proteinExistence type="predicted"/>
<evidence type="ECO:0000313" key="3">
    <source>
        <dbReference type="Proteomes" id="UP000186955"/>
    </source>
</evidence>
<feature type="transmembrane region" description="Helical" evidence="1">
    <location>
        <begin position="38"/>
        <end position="62"/>
    </location>
</feature>
<comment type="caution">
    <text evidence="2">The sequence shown here is derived from an EMBL/GenBank/DDBJ whole genome shotgun (WGS) entry which is preliminary data.</text>
</comment>
<dbReference type="AlphaFoldDB" id="A0A1Q5UAV7"/>
<reference evidence="2 3" key="1">
    <citation type="submission" date="2016-10" db="EMBL/GenBank/DDBJ databases">
        <title>Genome sequence of the ascomycete fungus Penicillium subrubescens.</title>
        <authorList>
            <person name="De Vries R.P."/>
            <person name="Peng M."/>
            <person name="Dilokpimol A."/>
            <person name="Hilden K."/>
            <person name="Makela M.R."/>
            <person name="Grigoriev I."/>
            <person name="Riley R."/>
            <person name="Granchi Z."/>
        </authorList>
    </citation>
    <scope>NUCLEOTIDE SEQUENCE [LARGE SCALE GENOMIC DNA]</scope>
    <source>
        <strain evidence="2 3">CBS 132785</strain>
    </source>
</reference>